<evidence type="ECO:0000313" key="7">
    <source>
        <dbReference type="Proteomes" id="UP001313282"/>
    </source>
</evidence>
<feature type="region of interest" description="Disordered" evidence="2">
    <location>
        <begin position="412"/>
        <end position="433"/>
    </location>
</feature>
<dbReference type="InterPro" id="IPR021109">
    <property type="entry name" value="Peptidase_aspartic_dom_sf"/>
</dbReference>
<dbReference type="GO" id="GO:0004190">
    <property type="term" value="F:aspartic-type endopeptidase activity"/>
    <property type="evidence" value="ECO:0007669"/>
    <property type="project" value="InterPro"/>
</dbReference>
<evidence type="ECO:0000256" key="3">
    <source>
        <dbReference type="SAM" id="Phobius"/>
    </source>
</evidence>
<dbReference type="GO" id="GO:0006508">
    <property type="term" value="P:proteolysis"/>
    <property type="evidence" value="ECO:0007669"/>
    <property type="project" value="InterPro"/>
</dbReference>
<feature type="transmembrane region" description="Helical" evidence="3">
    <location>
        <begin position="449"/>
        <end position="474"/>
    </location>
</feature>
<feature type="chain" id="PRO_5042917804" description="Peptidase A1 domain-containing protein" evidence="4">
    <location>
        <begin position="25"/>
        <end position="620"/>
    </location>
</feature>
<evidence type="ECO:0000256" key="2">
    <source>
        <dbReference type="SAM" id="MobiDB-lite"/>
    </source>
</evidence>
<feature type="region of interest" description="Disordered" evidence="2">
    <location>
        <begin position="554"/>
        <end position="602"/>
    </location>
</feature>
<organism evidence="6 7">
    <name type="scientific">Orbilia javanica</name>
    <dbReference type="NCBI Taxonomy" id="47235"/>
    <lineage>
        <taxon>Eukaryota</taxon>
        <taxon>Fungi</taxon>
        <taxon>Dikarya</taxon>
        <taxon>Ascomycota</taxon>
        <taxon>Pezizomycotina</taxon>
        <taxon>Orbiliomycetes</taxon>
        <taxon>Orbiliales</taxon>
        <taxon>Orbiliaceae</taxon>
        <taxon>Orbilia</taxon>
    </lineage>
</organism>
<keyword evidence="4" id="KW-0732">Signal</keyword>
<reference evidence="6 7" key="1">
    <citation type="submission" date="2019-10" db="EMBL/GenBank/DDBJ databases">
        <authorList>
            <person name="Palmer J.M."/>
        </authorList>
    </citation>
    <scope>NUCLEOTIDE SEQUENCE [LARGE SCALE GENOMIC DNA]</scope>
    <source>
        <strain evidence="6 7">TWF718</strain>
    </source>
</reference>
<feature type="domain" description="Peptidase A1" evidence="5">
    <location>
        <begin position="62"/>
        <end position="391"/>
    </location>
</feature>
<dbReference type="Proteomes" id="UP001313282">
    <property type="component" value="Unassembled WGS sequence"/>
</dbReference>
<dbReference type="Pfam" id="PF00026">
    <property type="entry name" value="Asp"/>
    <property type="match status" value="1"/>
</dbReference>
<keyword evidence="7" id="KW-1185">Reference proteome</keyword>
<proteinExistence type="inferred from homology"/>
<feature type="compositionally biased region" description="Polar residues" evidence="2">
    <location>
        <begin position="554"/>
        <end position="572"/>
    </location>
</feature>
<dbReference type="EMBL" id="JAVHNR010000006">
    <property type="protein sequence ID" value="KAK6339756.1"/>
    <property type="molecule type" value="Genomic_DNA"/>
</dbReference>
<dbReference type="PROSITE" id="PS51767">
    <property type="entry name" value="PEPTIDASE_A1"/>
    <property type="match status" value="1"/>
</dbReference>
<keyword evidence="3" id="KW-0472">Membrane</keyword>
<evidence type="ECO:0000256" key="1">
    <source>
        <dbReference type="ARBA" id="ARBA00007447"/>
    </source>
</evidence>
<evidence type="ECO:0000259" key="5">
    <source>
        <dbReference type="PROSITE" id="PS51767"/>
    </source>
</evidence>
<evidence type="ECO:0000313" key="6">
    <source>
        <dbReference type="EMBL" id="KAK6339756.1"/>
    </source>
</evidence>
<accession>A0AAN8RBH9</accession>
<sequence length="620" mass="66112">MRPSVVFASLLCLATTQFAGSVEAIKATSLKLRSNPQADLKLTKRDYISTTFRPNNETVFGFYVDVLVGTPPQFFSLAFSTSSTTWLPSPRRPNVTAFCEDNATGNKFWSCFYDNFYQPNRSSTFEAKRGTLDNSYGTGLFARGTWGSDVFKINQLTLPDVSFGLATNFTNAAELGLGVDLSRTFSPYPSIPEIMAAQGSINLILYSIYINDIRNDGGEIFFGAVDEAKYEGMLATFDSDTVGRVEIKGVYWNAPDGTNTTLADSSDLVSRNVGEIQLGTPSLWVPNVVYSGLVNAISGLTYSTAYEAFTVDCVYANRDLGSLQFDLGDTIITIPARQILVEYPTGSGVCVFTLYQSSKARSTSPDFLLGTPFLRSAFTVFDYTNNRTSVAQSIANSTSSTLREVPEGGIEAMSQRSGPLGTPTETPTASDSPTVSVIPAENNDSGAPIAAIVGGSLGGAAALIIAGVLIWLFVTRKNKSAETDMPLPPGQNFPPAPAPAPQNMGPTDPNAPVMTTTQHAYGMVSPVPPQPPSATITSPPTSYQENWGRTSFGSMGHPTNNGRPPSAVSANTIEGYPPDTPSYGGNQGYPNGGQNSNTLPSPLNATGVYGSYGYSGYNQY</sequence>
<dbReference type="PANTHER" id="PTHR47966:SF51">
    <property type="entry name" value="BETA-SITE APP-CLEAVING ENZYME, ISOFORM A-RELATED"/>
    <property type="match status" value="1"/>
</dbReference>
<keyword evidence="3" id="KW-0812">Transmembrane</keyword>
<feature type="compositionally biased region" description="Polar residues" evidence="2">
    <location>
        <begin position="423"/>
        <end position="433"/>
    </location>
</feature>
<keyword evidence="3" id="KW-1133">Transmembrane helix</keyword>
<comment type="similarity">
    <text evidence="1">Belongs to the peptidase A1 family.</text>
</comment>
<name>A0AAN8RBH9_9PEZI</name>
<dbReference type="SUPFAM" id="SSF50630">
    <property type="entry name" value="Acid proteases"/>
    <property type="match status" value="1"/>
</dbReference>
<feature type="signal peptide" evidence="4">
    <location>
        <begin position="1"/>
        <end position="24"/>
    </location>
</feature>
<dbReference type="Gene3D" id="2.40.70.10">
    <property type="entry name" value="Acid Proteases"/>
    <property type="match status" value="2"/>
</dbReference>
<gene>
    <name evidence="6" type="ORF">TWF718_009150</name>
</gene>
<dbReference type="PRINTS" id="PR00792">
    <property type="entry name" value="PEPSIN"/>
</dbReference>
<protein>
    <recommendedName>
        <fullName evidence="5">Peptidase A1 domain-containing protein</fullName>
    </recommendedName>
</protein>
<evidence type="ECO:0000256" key="4">
    <source>
        <dbReference type="SAM" id="SignalP"/>
    </source>
</evidence>
<dbReference type="InterPro" id="IPR001461">
    <property type="entry name" value="Aspartic_peptidase_A1"/>
</dbReference>
<comment type="caution">
    <text evidence="6">The sequence shown here is derived from an EMBL/GenBank/DDBJ whole genome shotgun (WGS) entry which is preliminary data.</text>
</comment>
<dbReference type="PANTHER" id="PTHR47966">
    <property type="entry name" value="BETA-SITE APP-CLEAVING ENZYME, ISOFORM A-RELATED"/>
    <property type="match status" value="1"/>
</dbReference>
<dbReference type="InterPro" id="IPR033121">
    <property type="entry name" value="PEPTIDASE_A1"/>
</dbReference>
<dbReference type="AlphaFoldDB" id="A0AAN8RBH9"/>